<accession>A0ABT9L0A4</accession>
<organism evidence="4 5">
    <name type="scientific">Streptomyces demainii</name>
    <dbReference type="NCBI Taxonomy" id="588122"/>
    <lineage>
        <taxon>Bacteria</taxon>
        <taxon>Bacillati</taxon>
        <taxon>Actinomycetota</taxon>
        <taxon>Actinomycetes</taxon>
        <taxon>Kitasatosporales</taxon>
        <taxon>Streptomycetaceae</taxon>
        <taxon>Streptomyces</taxon>
    </lineage>
</organism>
<feature type="domain" description="AB hydrolase-1" evidence="3">
    <location>
        <begin position="46"/>
        <end position="292"/>
    </location>
</feature>
<dbReference type="Gene3D" id="3.40.50.1820">
    <property type="entry name" value="alpha/beta hydrolase"/>
    <property type="match status" value="1"/>
</dbReference>
<reference evidence="4 5" key="1">
    <citation type="submission" date="2023-07" db="EMBL/GenBank/DDBJ databases">
        <title>Sequencing the genomes of 1000 actinobacteria strains.</title>
        <authorList>
            <person name="Klenk H.-P."/>
        </authorList>
    </citation>
    <scope>NUCLEOTIDE SEQUENCE [LARGE SCALE GENOMIC DNA]</scope>
    <source>
        <strain evidence="4 5">DSM 41600</strain>
    </source>
</reference>
<evidence type="ECO:0000256" key="1">
    <source>
        <dbReference type="ARBA" id="ARBA00022801"/>
    </source>
</evidence>
<proteinExistence type="predicted"/>
<dbReference type="SUPFAM" id="SSF53474">
    <property type="entry name" value="alpha/beta-Hydrolases"/>
    <property type="match status" value="1"/>
</dbReference>
<dbReference type="InterPro" id="IPR029058">
    <property type="entry name" value="AB_hydrolase_fold"/>
</dbReference>
<dbReference type="InterPro" id="IPR050266">
    <property type="entry name" value="AB_hydrolase_sf"/>
</dbReference>
<dbReference type="EMBL" id="JAURUE010000002">
    <property type="protein sequence ID" value="MDP9613011.1"/>
    <property type="molecule type" value="Genomic_DNA"/>
</dbReference>
<dbReference type="Pfam" id="PF12697">
    <property type="entry name" value="Abhydrolase_6"/>
    <property type="match status" value="1"/>
</dbReference>
<dbReference type="Proteomes" id="UP001234880">
    <property type="component" value="Unassembled WGS sequence"/>
</dbReference>
<gene>
    <name evidence="4" type="ORF">JOF35_005349</name>
</gene>
<feature type="compositionally biased region" description="Basic and acidic residues" evidence="2">
    <location>
        <begin position="322"/>
        <end position="360"/>
    </location>
</feature>
<dbReference type="InterPro" id="IPR000073">
    <property type="entry name" value="AB_hydrolase_1"/>
</dbReference>
<dbReference type="PANTHER" id="PTHR43798:SF31">
    <property type="entry name" value="AB HYDROLASE SUPERFAMILY PROTEIN YCLE"/>
    <property type="match status" value="1"/>
</dbReference>
<keyword evidence="1" id="KW-0378">Hydrolase</keyword>
<comment type="caution">
    <text evidence="4">The sequence shown here is derived from an EMBL/GenBank/DDBJ whole genome shotgun (WGS) entry which is preliminary data.</text>
</comment>
<evidence type="ECO:0000313" key="5">
    <source>
        <dbReference type="Proteomes" id="UP001234880"/>
    </source>
</evidence>
<name>A0ABT9L0A4_9ACTN</name>
<feature type="region of interest" description="Disordered" evidence="2">
    <location>
        <begin position="319"/>
        <end position="379"/>
    </location>
</feature>
<sequence>MRRPPALPSGPYAPPVPVRDLTVVSADGSRLHAELHGPDDAGAPAVLLTHGWTCSTAFWAPVVRALSADHRVIVYDQRGHGRSPAPGPGGYSTNALADDLVAVLEATLPPGRRAVLAGHSMGGMTLMAAAGRPGLRERAAAAVLCSTGASRLVDRSRVVPLRSPRARARVHRALLGSRAPLGPITPLSRRLVRYATMGPGAGPATVDVCARILHACPRAVRAGWGRVLLDIELDARIGELTMPTAVIVGTADRLTPPEHAHALAALLPHCTGVTELPGRGHMTPVEDPGAVAGVIRALAEEYGGGRGPRGEAEARAPFGGVREARGEAREVRGEAREAREDVREVPVEAREPFEGVREARATTVTEAGDPAVEAKEQTA</sequence>
<keyword evidence="5" id="KW-1185">Reference proteome</keyword>
<protein>
    <submittedName>
        <fullName evidence="4">Pimeloyl-ACP methyl ester carboxylesterase</fullName>
    </submittedName>
</protein>
<dbReference type="RefSeq" id="WP_307111417.1">
    <property type="nucleotide sequence ID" value="NZ_JAURUE010000002.1"/>
</dbReference>
<dbReference type="PANTHER" id="PTHR43798">
    <property type="entry name" value="MONOACYLGLYCEROL LIPASE"/>
    <property type="match status" value="1"/>
</dbReference>
<dbReference type="PRINTS" id="PR00111">
    <property type="entry name" value="ABHYDROLASE"/>
</dbReference>
<evidence type="ECO:0000256" key="2">
    <source>
        <dbReference type="SAM" id="MobiDB-lite"/>
    </source>
</evidence>
<evidence type="ECO:0000313" key="4">
    <source>
        <dbReference type="EMBL" id="MDP9613011.1"/>
    </source>
</evidence>
<evidence type="ECO:0000259" key="3">
    <source>
        <dbReference type="Pfam" id="PF12697"/>
    </source>
</evidence>